<sequence>MPVSDRDRSRLAALIAIVKPAHSLAARLDALTDEQRDYYNRWEARYEQWTARCNATHDDEIEIEARPYARMLEGYGPPAMRRDVETALFGETPKILLTETDDTAARKWMDQLQCS</sequence>
<evidence type="ECO:0000313" key="3">
    <source>
        <dbReference type="Proteomes" id="UP000564836"/>
    </source>
</evidence>
<gene>
    <name evidence="2" type="ORF">G6321_00019120</name>
    <name evidence="1" type="ORF">G6321_49080</name>
</gene>
<evidence type="ECO:0000313" key="2">
    <source>
        <dbReference type="EMBL" id="UGX97124.1"/>
    </source>
</evidence>
<dbReference type="Proteomes" id="UP000564836">
    <property type="component" value="Chromosome"/>
</dbReference>
<reference evidence="1" key="2">
    <citation type="submission" date="2020-06" db="EMBL/GenBank/DDBJ databases">
        <title>Whole Genome Sequence of Bradyrhizobium sp. Strain 323S2.</title>
        <authorList>
            <person name="Bromfield E.S.P."/>
        </authorList>
    </citation>
    <scope>NUCLEOTIDE SEQUENCE [LARGE SCALE GENOMIC DNA]</scope>
    <source>
        <strain evidence="1">323S2</strain>
    </source>
</reference>
<reference evidence="2 3" key="3">
    <citation type="journal article" date="2022" name="Int. J. Syst. Evol. Microbiol.">
        <title>Strains of Bradyrhizobium barranii sp. nov. associated with legumes native to Canada are symbionts of soybeans and belong to different subspecies (subsp. barranii subsp. nov. and subsp. apii subsp. nov.) and symbiovars (sv. glycinearum and sv. septentrionale).</title>
        <authorList>
            <person name="Bromfield E.S.P."/>
            <person name="Cloutier S."/>
            <person name="Wasai-Hara S."/>
            <person name="Minamisawa K."/>
        </authorList>
    </citation>
    <scope>NUCLEOTIDE SEQUENCE [LARGE SCALE GENOMIC DNA]</scope>
    <source>
        <strain evidence="2 3">323S2</strain>
    </source>
</reference>
<name>A0A7Z0QM82_9BRAD</name>
<dbReference type="RefSeq" id="WP_166342353.1">
    <property type="nucleotide sequence ID" value="NZ_CP088280.1"/>
</dbReference>
<dbReference type="EMBL" id="JACBFH010000001">
    <property type="protein sequence ID" value="NYY96089.1"/>
    <property type="molecule type" value="Genomic_DNA"/>
</dbReference>
<proteinExistence type="predicted"/>
<accession>A0A7Z0QM82</accession>
<dbReference type="AlphaFoldDB" id="A0A7Z0QM82"/>
<reference evidence="2 3" key="1">
    <citation type="journal article" date="2017" name="Syst. Appl. Microbiol.">
        <title>Soybeans inoculated with root zone soils of Canadian native legumes harbour diverse and novel Bradyrhizobium spp. that possess agricultural potential.</title>
        <authorList>
            <person name="Bromfield E.S.P."/>
            <person name="Cloutier S."/>
            <person name="Tambong J.T."/>
            <person name="Tran Thi T.V."/>
        </authorList>
    </citation>
    <scope>NUCLEOTIDE SEQUENCE [LARGE SCALE GENOMIC DNA]</scope>
    <source>
        <strain evidence="2 3">323S2</strain>
    </source>
</reference>
<organism evidence="1">
    <name type="scientific">Bradyrhizobium barranii subsp. barranii</name>
    <dbReference type="NCBI Taxonomy" id="2823807"/>
    <lineage>
        <taxon>Bacteria</taxon>
        <taxon>Pseudomonadati</taxon>
        <taxon>Pseudomonadota</taxon>
        <taxon>Alphaproteobacteria</taxon>
        <taxon>Hyphomicrobiales</taxon>
        <taxon>Nitrobacteraceae</taxon>
        <taxon>Bradyrhizobium</taxon>
        <taxon>Bradyrhizobium barranii</taxon>
    </lineage>
</organism>
<protein>
    <submittedName>
        <fullName evidence="1">Uncharacterized protein</fullName>
    </submittedName>
</protein>
<evidence type="ECO:0000313" key="1">
    <source>
        <dbReference type="EMBL" id="NYY96089.1"/>
    </source>
</evidence>
<dbReference type="EMBL" id="CP088280">
    <property type="protein sequence ID" value="UGX97124.1"/>
    <property type="molecule type" value="Genomic_DNA"/>
</dbReference>